<reference evidence="2" key="1">
    <citation type="journal article" date="2020" name="Stud. Mycol.">
        <title>101 Dothideomycetes genomes: a test case for predicting lifestyles and emergence of pathogens.</title>
        <authorList>
            <person name="Haridas S."/>
            <person name="Albert R."/>
            <person name="Binder M."/>
            <person name="Bloem J."/>
            <person name="Labutti K."/>
            <person name="Salamov A."/>
            <person name="Andreopoulos B."/>
            <person name="Baker S."/>
            <person name="Barry K."/>
            <person name="Bills G."/>
            <person name="Bluhm B."/>
            <person name="Cannon C."/>
            <person name="Castanera R."/>
            <person name="Culley D."/>
            <person name="Daum C."/>
            <person name="Ezra D."/>
            <person name="Gonzalez J."/>
            <person name="Henrissat B."/>
            <person name="Kuo A."/>
            <person name="Liang C."/>
            <person name="Lipzen A."/>
            <person name="Lutzoni F."/>
            <person name="Magnuson J."/>
            <person name="Mondo S."/>
            <person name="Nolan M."/>
            <person name="Ohm R."/>
            <person name="Pangilinan J."/>
            <person name="Park H.-J."/>
            <person name="Ramirez L."/>
            <person name="Alfaro M."/>
            <person name="Sun H."/>
            <person name="Tritt A."/>
            <person name="Yoshinaga Y."/>
            <person name="Zwiers L.-H."/>
            <person name="Turgeon B."/>
            <person name="Goodwin S."/>
            <person name="Spatafora J."/>
            <person name="Crous P."/>
            <person name="Grigoriev I."/>
        </authorList>
    </citation>
    <scope>NUCLEOTIDE SEQUENCE</scope>
    <source>
        <strain evidence="2">CBS 627.86</strain>
    </source>
</reference>
<gene>
    <name evidence="2" type="ORF">BDV96DRAFT_650499</name>
</gene>
<accession>A0A6A5YUS2</accession>
<dbReference type="EMBL" id="ML977336">
    <property type="protein sequence ID" value="KAF2110892.1"/>
    <property type="molecule type" value="Genomic_DNA"/>
</dbReference>
<feature type="region of interest" description="Disordered" evidence="1">
    <location>
        <begin position="1"/>
        <end position="75"/>
    </location>
</feature>
<organism evidence="2 3">
    <name type="scientific">Lophiotrema nucula</name>
    <dbReference type="NCBI Taxonomy" id="690887"/>
    <lineage>
        <taxon>Eukaryota</taxon>
        <taxon>Fungi</taxon>
        <taxon>Dikarya</taxon>
        <taxon>Ascomycota</taxon>
        <taxon>Pezizomycotina</taxon>
        <taxon>Dothideomycetes</taxon>
        <taxon>Pleosporomycetidae</taxon>
        <taxon>Pleosporales</taxon>
        <taxon>Lophiotremataceae</taxon>
        <taxon>Lophiotrema</taxon>
    </lineage>
</organism>
<dbReference type="AlphaFoldDB" id="A0A6A5YUS2"/>
<name>A0A6A5YUS2_9PLEO</name>
<protein>
    <submittedName>
        <fullName evidence="2">Uncharacterized protein</fullName>
    </submittedName>
</protein>
<feature type="compositionally biased region" description="Pro residues" evidence="1">
    <location>
        <begin position="52"/>
        <end position="61"/>
    </location>
</feature>
<evidence type="ECO:0000313" key="3">
    <source>
        <dbReference type="Proteomes" id="UP000799770"/>
    </source>
</evidence>
<proteinExistence type="predicted"/>
<feature type="compositionally biased region" description="Low complexity" evidence="1">
    <location>
        <begin position="1"/>
        <end position="14"/>
    </location>
</feature>
<evidence type="ECO:0000313" key="2">
    <source>
        <dbReference type="EMBL" id="KAF2110892.1"/>
    </source>
</evidence>
<sequence>MDAAAATTTSADATGPHSPAASHARRTDAREDDTSGVPLLHNLPKQRRIAPLAPPKRPPTTPKTTGPRSRHMASSSLLLEPPSAVECPRRWDRWGPIIAQLTEAEKNRASRAAETATNNDAPFQACNVVVSFTRTAVGGRETLKTKNGGEGHREGASVEHLTGSVGNEGHPGWGGLYAQNMAFCHEVWQQAEYGQDAAMHWVARAEPSIDDDQGTHVESDEQCAKIFENIKKFDTESTLLDISVRPAKLTTTVISSSAKAHQDEPDEQCAKIFENIKKFDTESALLDIPVPPAKIPEGPRKLERRRLFYSKRIR</sequence>
<dbReference type="Proteomes" id="UP000799770">
    <property type="component" value="Unassembled WGS sequence"/>
</dbReference>
<evidence type="ECO:0000256" key="1">
    <source>
        <dbReference type="SAM" id="MobiDB-lite"/>
    </source>
</evidence>
<keyword evidence="3" id="KW-1185">Reference proteome</keyword>